<dbReference type="PANTHER" id="PTHR45661:SF3">
    <property type="entry name" value="IG-LIKE DOMAIN-CONTAINING PROTEIN"/>
    <property type="match status" value="1"/>
</dbReference>
<accession>A0ABP0IG90</accession>
<dbReference type="SUPFAM" id="SSF52058">
    <property type="entry name" value="L domain-like"/>
    <property type="match status" value="1"/>
</dbReference>
<evidence type="ECO:0000313" key="2">
    <source>
        <dbReference type="EMBL" id="CAK9000398.1"/>
    </source>
</evidence>
<keyword evidence="3" id="KW-1185">Reference proteome</keyword>
<gene>
    <name evidence="2" type="ORF">SCF082_LOCUS6474</name>
</gene>
<dbReference type="Proteomes" id="UP001642464">
    <property type="component" value="Unassembled WGS sequence"/>
</dbReference>
<keyword evidence="1" id="KW-0472">Membrane</keyword>
<protein>
    <submittedName>
        <fullName evidence="2">Surface protein bspA-like (TvBspA-like-625)</fullName>
    </submittedName>
</protein>
<dbReference type="CDD" id="cd17039">
    <property type="entry name" value="Ubl_ubiquitin_like"/>
    <property type="match status" value="1"/>
</dbReference>
<feature type="transmembrane region" description="Helical" evidence="1">
    <location>
        <begin position="499"/>
        <end position="519"/>
    </location>
</feature>
<reference evidence="2 3" key="1">
    <citation type="submission" date="2024-02" db="EMBL/GenBank/DDBJ databases">
        <authorList>
            <person name="Chen Y."/>
            <person name="Shah S."/>
            <person name="Dougan E. K."/>
            <person name="Thang M."/>
            <person name="Chan C."/>
        </authorList>
    </citation>
    <scope>NUCLEOTIDE SEQUENCE [LARGE SCALE GENOMIC DNA]</scope>
</reference>
<organism evidence="2 3">
    <name type="scientific">Durusdinium trenchii</name>
    <dbReference type="NCBI Taxonomy" id="1381693"/>
    <lineage>
        <taxon>Eukaryota</taxon>
        <taxon>Sar</taxon>
        <taxon>Alveolata</taxon>
        <taxon>Dinophyceae</taxon>
        <taxon>Suessiales</taxon>
        <taxon>Symbiodiniaceae</taxon>
        <taxon>Durusdinium</taxon>
    </lineage>
</organism>
<dbReference type="Gene3D" id="3.80.10.10">
    <property type="entry name" value="Ribonuclease Inhibitor"/>
    <property type="match status" value="2"/>
</dbReference>
<proteinExistence type="predicted"/>
<dbReference type="EMBL" id="CAXAMM010003558">
    <property type="protein sequence ID" value="CAK9000398.1"/>
    <property type="molecule type" value="Genomic_DNA"/>
</dbReference>
<dbReference type="InterPro" id="IPR026906">
    <property type="entry name" value="LRR_5"/>
</dbReference>
<evidence type="ECO:0000313" key="3">
    <source>
        <dbReference type="Proteomes" id="UP001642464"/>
    </source>
</evidence>
<sequence>MTETVTVHQMSGKVSVVEISETTTLRDLKTQLKGQACEDELTRAISEVEVIVDGTQLLRNDETVLEKLSASSAERRPSVQMVFSVNVVECASFQSSGELRVETLKAVQIPPGTTRIEKEAFDGCVALAKVELPSSVSYIGPRAFRGCRSLSTVAMPSVAILGGEAFASCSSLRSVTLPSVKRILARAFEGCSALQDLTLPQSVAFLGAGAFAGCSLVSLRVPSSVMRMERDVFRGMNSLKSVLWEEPSQVSSLPPAAFHSCHALCHVTLPPSITELQIGAFKGCSSLETIALPSVITLGAEAFDGCRALRALGAPHVRWVGPRACRNCSALQEVDLPLATSLGGWAFEHCPKLTTLKLPKLTSVGSNAFLGCSALRVPTTVPLAGGVRLPTEDRMQHQEELVTSEVALDSIMSCYKFVMRVPQNESGAGILLGLEEPSLPGATLAVNFHTVDSALEAERICEGAILKVREVLEAREILSNKEMAARMHEALEQPILMELVLYILHLVLGCLLQLGLLYLHLLQLRLRQLSLLELVEEPWLK</sequence>
<name>A0ABP0IG90_9DINO</name>
<dbReference type="PANTHER" id="PTHR45661">
    <property type="entry name" value="SURFACE ANTIGEN"/>
    <property type="match status" value="1"/>
</dbReference>
<keyword evidence="1" id="KW-0812">Transmembrane</keyword>
<dbReference type="InterPro" id="IPR032675">
    <property type="entry name" value="LRR_dom_sf"/>
</dbReference>
<keyword evidence="1" id="KW-1133">Transmembrane helix</keyword>
<dbReference type="InterPro" id="IPR053139">
    <property type="entry name" value="Surface_bspA-like"/>
</dbReference>
<dbReference type="Pfam" id="PF13306">
    <property type="entry name" value="LRR_5"/>
    <property type="match status" value="1"/>
</dbReference>
<comment type="caution">
    <text evidence="2">The sequence shown here is derived from an EMBL/GenBank/DDBJ whole genome shotgun (WGS) entry which is preliminary data.</text>
</comment>
<evidence type="ECO:0000256" key="1">
    <source>
        <dbReference type="SAM" id="Phobius"/>
    </source>
</evidence>